<dbReference type="GO" id="GO:0008168">
    <property type="term" value="F:methyltransferase activity"/>
    <property type="evidence" value="ECO:0007669"/>
    <property type="project" value="UniProtKB-UniRule"/>
</dbReference>
<dbReference type="GO" id="GO:0005802">
    <property type="term" value="C:trans-Golgi network"/>
    <property type="evidence" value="ECO:0007669"/>
    <property type="project" value="TreeGrafter"/>
</dbReference>
<keyword evidence="11" id="KW-1185">Reference proteome</keyword>
<dbReference type="PANTHER" id="PTHR10108">
    <property type="entry name" value="SAM-DEPENDENT METHYLTRANSFERASE"/>
    <property type="match status" value="1"/>
</dbReference>
<keyword evidence="6 8" id="KW-0325">Glycoprotein</keyword>
<dbReference type="Proteomes" id="UP000027138">
    <property type="component" value="Unassembled WGS sequence"/>
</dbReference>
<keyword evidence="8" id="KW-1133">Transmembrane helix</keyword>
<comment type="similarity">
    <text evidence="2 8">Belongs to the methyltransferase superfamily.</text>
</comment>
<keyword evidence="8" id="KW-0812">Transmembrane</keyword>
<evidence type="ECO:0000313" key="10">
    <source>
        <dbReference type="EMBL" id="KDP44715.1"/>
    </source>
</evidence>
<dbReference type="GO" id="GO:0005768">
    <property type="term" value="C:endosome"/>
    <property type="evidence" value="ECO:0007669"/>
    <property type="project" value="TreeGrafter"/>
</dbReference>
<name>A0A067LJC3_JATCU</name>
<dbReference type="EMBL" id="KK914240">
    <property type="protein sequence ID" value="KDP44715.1"/>
    <property type="molecule type" value="Genomic_DNA"/>
</dbReference>
<dbReference type="GO" id="GO:0016020">
    <property type="term" value="C:membrane"/>
    <property type="evidence" value="ECO:0007669"/>
    <property type="project" value="UniProtKB-SubCell"/>
</dbReference>
<evidence type="ECO:0000256" key="2">
    <source>
        <dbReference type="ARBA" id="ARBA00008361"/>
    </source>
</evidence>
<keyword evidence="5 8" id="KW-0735">Signal-anchor</keyword>
<gene>
    <name evidence="10" type="ORF">JCGZ_01215</name>
</gene>
<sequence length="621" mass="70747">MAISVQNLLKEKKFPFIFAFFALLICATLFLYTNDTRFSYFSLSDLQRQSNPSSSPPEQPQPQLSNPSLAPPPLPSADSVIIINTGQGKRILDKSSAVFDHDADKIKKIKWVLCKGTVAVDYIPCLDNSKALKELTSRKHMEHRERHCPKPSPRCLPPLPDGYKPSIRWPKSRDMIWYNNVPHPKLVDYKKDQNWVQKEGDHFVFPGGGTQFKDGVTNYIDFIEKTLPIIQWGKRTRVVLDVGCGVASFGGYLLEKEVITMSFAPKDEHEAQIQFALERGIPAMLSVIGTRKLPYPNNAFDLIHCARCRVHWDGDGGKPLMELNRILRPGGFFVWSATPVYREDEKDQNVWKSMVIVTSAICWKEVAKTTDSTGIGLVIYQKPISTSCYENRQVHEPPLCDQNDMQSVPWNEPLSKCISRLPVDESNSLIGWPARWHDRIYSVPPSLSTQPNAIKTFQSDSKHWSTIVSDIYLNAPAINWTTVRNIMDMNAGYGGFAAALVDLPYWVMNVVPVDMENTLPIIFDRGLIGTYHDWAESFSTYPRTYDLLHSSFLFKHITPRCDMVDVVVEVDRIVRPGGYVVIQDTMEMIHKLTSIFSALRWSTTLYKSQYLICKKSFWRPS</sequence>
<dbReference type="KEGG" id="jcu:105645781"/>
<dbReference type="OrthoDB" id="2013972at2759"/>
<dbReference type="FunFam" id="3.40.50.150:FF:000342">
    <property type="entry name" value="Probable methyltransferase PMT19"/>
    <property type="match status" value="1"/>
</dbReference>
<organism evidence="10 11">
    <name type="scientific">Jatropha curcas</name>
    <name type="common">Barbados nut</name>
    <dbReference type="NCBI Taxonomy" id="180498"/>
    <lineage>
        <taxon>Eukaryota</taxon>
        <taxon>Viridiplantae</taxon>
        <taxon>Streptophyta</taxon>
        <taxon>Embryophyta</taxon>
        <taxon>Tracheophyta</taxon>
        <taxon>Spermatophyta</taxon>
        <taxon>Magnoliopsida</taxon>
        <taxon>eudicotyledons</taxon>
        <taxon>Gunneridae</taxon>
        <taxon>Pentapetalae</taxon>
        <taxon>rosids</taxon>
        <taxon>fabids</taxon>
        <taxon>Malpighiales</taxon>
        <taxon>Euphorbiaceae</taxon>
        <taxon>Crotonoideae</taxon>
        <taxon>Jatropheae</taxon>
        <taxon>Jatropha</taxon>
    </lineage>
</organism>
<feature type="region of interest" description="Disordered" evidence="9">
    <location>
        <begin position="49"/>
        <end position="70"/>
    </location>
</feature>
<comment type="subcellular location">
    <subcellularLocation>
        <location evidence="7">Endomembrane system</location>
        <topology evidence="7">Single-pass membrane protein</topology>
    </subcellularLocation>
    <subcellularLocation>
        <location evidence="1 8">Membrane</location>
        <topology evidence="1 8">Single-pass type II membrane protein</topology>
    </subcellularLocation>
</comment>
<dbReference type="InterPro" id="IPR004159">
    <property type="entry name" value="Put_SAM_MeTrfase"/>
</dbReference>
<evidence type="ECO:0000313" key="11">
    <source>
        <dbReference type="Proteomes" id="UP000027138"/>
    </source>
</evidence>
<dbReference type="STRING" id="180498.A0A067LJC3"/>
<feature type="transmembrane region" description="Helical" evidence="8">
    <location>
        <begin position="14"/>
        <end position="32"/>
    </location>
</feature>
<evidence type="ECO:0000256" key="3">
    <source>
        <dbReference type="ARBA" id="ARBA00022603"/>
    </source>
</evidence>
<evidence type="ECO:0000256" key="7">
    <source>
        <dbReference type="ARBA" id="ARBA00037847"/>
    </source>
</evidence>
<dbReference type="PANTHER" id="PTHR10108:SF887">
    <property type="entry name" value="METHYLTRANSFERASE PMT22-RELATED"/>
    <property type="match status" value="1"/>
</dbReference>
<dbReference type="SUPFAM" id="SSF53335">
    <property type="entry name" value="S-adenosyl-L-methionine-dependent methyltransferases"/>
    <property type="match status" value="2"/>
</dbReference>
<protein>
    <recommendedName>
        <fullName evidence="8">Methyltransferase</fullName>
        <ecNumber evidence="8">2.1.1.-</ecNumber>
    </recommendedName>
</protein>
<evidence type="ECO:0000256" key="5">
    <source>
        <dbReference type="ARBA" id="ARBA00022968"/>
    </source>
</evidence>
<evidence type="ECO:0000256" key="8">
    <source>
        <dbReference type="RuleBase" id="RU366043"/>
    </source>
</evidence>
<evidence type="ECO:0000256" key="4">
    <source>
        <dbReference type="ARBA" id="ARBA00022679"/>
    </source>
</evidence>
<proteinExistence type="inferred from homology"/>
<reference evidence="10 11" key="1">
    <citation type="journal article" date="2014" name="PLoS ONE">
        <title>Global Analysis of Gene Expression Profiles in Physic Nut (Jatropha curcas L.) Seedlings Exposed to Salt Stress.</title>
        <authorList>
            <person name="Zhang L."/>
            <person name="Zhang C."/>
            <person name="Wu P."/>
            <person name="Chen Y."/>
            <person name="Li M."/>
            <person name="Jiang H."/>
            <person name="Wu G."/>
        </authorList>
    </citation>
    <scope>NUCLEOTIDE SEQUENCE [LARGE SCALE GENOMIC DNA]</scope>
    <source>
        <strain evidence="11">cv. GZQX0401</strain>
        <tissue evidence="10">Young leaves</tissue>
    </source>
</reference>
<accession>A0A067LJC3</accession>
<keyword evidence="3 8" id="KW-0489">Methyltransferase</keyword>
<evidence type="ECO:0000256" key="9">
    <source>
        <dbReference type="SAM" id="MobiDB-lite"/>
    </source>
</evidence>
<keyword evidence="4 8" id="KW-0808">Transferase</keyword>
<dbReference type="Gene3D" id="3.40.50.150">
    <property type="entry name" value="Vaccinia Virus protein VP39"/>
    <property type="match status" value="2"/>
</dbReference>
<dbReference type="EC" id="2.1.1.-" evidence="8"/>
<dbReference type="GO" id="GO:0032259">
    <property type="term" value="P:methylation"/>
    <property type="evidence" value="ECO:0007669"/>
    <property type="project" value="UniProtKB-KW"/>
</dbReference>
<dbReference type="CDD" id="cd02440">
    <property type="entry name" value="AdoMet_MTases"/>
    <property type="match status" value="1"/>
</dbReference>
<evidence type="ECO:0000256" key="6">
    <source>
        <dbReference type="ARBA" id="ARBA00023180"/>
    </source>
</evidence>
<dbReference type="Pfam" id="PF03141">
    <property type="entry name" value="Methyltransf_29"/>
    <property type="match status" value="1"/>
</dbReference>
<dbReference type="AlphaFoldDB" id="A0A067LJC3"/>
<evidence type="ECO:0000256" key="1">
    <source>
        <dbReference type="ARBA" id="ARBA00004606"/>
    </source>
</evidence>
<dbReference type="InterPro" id="IPR029063">
    <property type="entry name" value="SAM-dependent_MTases_sf"/>
</dbReference>
<keyword evidence="8" id="KW-0472">Membrane</keyword>